<gene>
    <name evidence="1" type="ORF">HMPREF9436_00373</name>
</gene>
<dbReference type="EMBL" id="AECU01000026">
    <property type="protein sequence ID" value="EFQ08097.1"/>
    <property type="molecule type" value="Genomic_DNA"/>
</dbReference>
<name>E2ZFE0_9FIRM</name>
<comment type="caution">
    <text evidence="1">The sequence shown here is derived from an EMBL/GenBank/DDBJ whole genome shotgun (WGS) entry which is preliminary data.</text>
</comment>
<evidence type="ECO:0000313" key="2">
    <source>
        <dbReference type="Proteomes" id="UP000006028"/>
    </source>
</evidence>
<accession>E2ZFE0</accession>
<dbReference type="Proteomes" id="UP000006028">
    <property type="component" value="Unassembled WGS sequence"/>
</dbReference>
<dbReference type="AlphaFoldDB" id="E2ZFE0"/>
<proteinExistence type="predicted"/>
<dbReference type="HOGENOM" id="CLU_2342591_0_0_9"/>
<protein>
    <submittedName>
        <fullName evidence="1">Uncharacterized protein</fullName>
    </submittedName>
</protein>
<sequence length="97" mass="10455">MTALPKGEPLAVHANFISLPRLLPLGEMDANVVSRWRGRGCFPAALLLPQEAGAADAGRLYDPTRENGIPERPQTLRYAENINNSSAEDGQSKAEAI</sequence>
<reference evidence="1 2" key="1">
    <citation type="submission" date="2010-08" db="EMBL/GenBank/DDBJ databases">
        <authorList>
            <person name="Weinstock G."/>
            <person name="Sodergren E."/>
            <person name="Clifton S."/>
            <person name="Fulton L."/>
            <person name="Fulton B."/>
            <person name="Courtney L."/>
            <person name="Fronick C."/>
            <person name="Harrison M."/>
            <person name="Strong C."/>
            <person name="Farmer C."/>
            <person name="Delahaunty K."/>
            <person name="Markovic C."/>
            <person name="Hall O."/>
            <person name="Minx P."/>
            <person name="Tomlinson C."/>
            <person name="Mitreva M."/>
            <person name="Hou S."/>
            <person name="Chen J."/>
            <person name="Wollam A."/>
            <person name="Pepin K.H."/>
            <person name="Johnson M."/>
            <person name="Bhonagiri V."/>
            <person name="Zhang X."/>
            <person name="Suruliraj S."/>
            <person name="Warren W."/>
            <person name="Chinwalla A."/>
            <person name="Mardis E.R."/>
            <person name="Wilson R.K."/>
        </authorList>
    </citation>
    <scope>NUCLEOTIDE SEQUENCE [LARGE SCALE GENOMIC DNA]</scope>
    <source>
        <strain evidence="1 2">KLE1255</strain>
    </source>
</reference>
<evidence type="ECO:0000313" key="1">
    <source>
        <dbReference type="EMBL" id="EFQ08097.1"/>
    </source>
</evidence>
<dbReference type="BioCyc" id="FCF748224-HMP:GTSS-1696-MONOMER"/>
<organism evidence="1 2">
    <name type="scientific">Faecalibacterium cf. prausnitzii KLE1255</name>
    <dbReference type="NCBI Taxonomy" id="748224"/>
    <lineage>
        <taxon>Bacteria</taxon>
        <taxon>Bacillati</taxon>
        <taxon>Bacillota</taxon>
        <taxon>Clostridia</taxon>
        <taxon>Eubacteriales</taxon>
        <taxon>Oscillospiraceae</taxon>
        <taxon>Faecalibacterium</taxon>
    </lineage>
</organism>